<keyword evidence="1" id="KW-0175">Coiled coil</keyword>
<evidence type="ECO:0000313" key="2">
    <source>
        <dbReference type="EMBL" id="MBM7837864.1"/>
    </source>
</evidence>
<dbReference type="EMBL" id="JAFBCV010000002">
    <property type="protein sequence ID" value="MBM7837864.1"/>
    <property type="molecule type" value="Genomic_DNA"/>
</dbReference>
<sequence length="50" mass="5767">MDVFALISFTVAAATLAYAASLDERLKKQTKRIEQLEKQLDRFDQSFDSR</sequence>
<organism evidence="2 3">
    <name type="scientific">Shouchella xiaoxiensis</name>
    <dbReference type="NCBI Taxonomy" id="766895"/>
    <lineage>
        <taxon>Bacteria</taxon>
        <taxon>Bacillati</taxon>
        <taxon>Bacillota</taxon>
        <taxon>Bacilli</taxon>
        <taxon>Bacillales</taxon>
        <taxon>Bacillaceae</taxon>
        <taxon>Shouchella</taxon>
    </lineage>
</organism>
<dbReference type="RefSeq" id="WP_158332370.1">
    <property type="nucleotide sequence ID" value="NZ_JAFBCV010000002.1"/>
</dbReference>
<name>A0ABS2STS3_9BACI</name>
<accession>A0ABS2STS3</accession>
<protein>
    <submittedName>
        <fullName evidence="2">Uncharacterized protein</fullName>
    </submittedName>
</protein>
<gene>
    <name evidence="2" type="ORF">JOC54_001095</name>
</gene>
<proteinExistence type="predicted"/>
<evidence type="ECO:0000256" key="1">
    <source>
        <dbReference type="SAM" id="Coils"/>
    </source>
</evidence>
<reference evidence="2" key="1">
    <citation type="submission" date="2021-01" db="EMBL/GenBank/DDBJ databases">
        <title>Genomic Encyclopedia of Type Strains, Phase IV (KMG-IV): sequencing the most valuable type-strain genomes for metagenomic binning, comparative biology and taxonomic classification.</title>
        <authorList>
            <person name="Goeker M."/>
        </authorList>
    </citation>
    <scope>NUCLEOTIDE SEQUENCE</scope>
    <source>
        <strain evidence="2">DSM 21943</strain>
    </source>
</reference>
<dbReference type="Proteomes" id="UP001179280">
    <property type="component" value="Unassembled WGS sequence"/>
</dbReference>
<evidence type="ECO:0000313" key="3">
    <source>
        <dbReference type="Proteomes" id="UP001179280"/>
    </source>
</evidence>
<feature type="coiled-coil region" evidence="1">
    <location>
        <begin position="19"/>
        <end position="46"/>
    </location>
</feature>
<comment type="caution">
    <text evidence="2">The sequence shown here is derived from an EMBL/GenBank/DDBJ whole genome shotgun (WGS) entry which is preliminary data.</text>
</comment>
<keyword evidence="3" id="KW-1185">Reference proteome</keyword>